<name>A0A850QPZ6_PHODD</name>
<protein>
    <submittedName>
        <fullName evidence="2">Chromosome partitioning protein ParA</fullName>
    </submittedName>
</protein>
<feature type="chain" id="PRO_5032346357" evidence="1">
    <location>
        <begin position="23"/>
        <end position="580"/>
    </location>
</feature>
<comment type="caution">
    <text evidence="2">The sequence shown here is derived from an EMBL/GenBank/DDBJ whole genome shotgun (WGS) entry which is preliminary data.</text>
</comment>
<dbReference type="PROSITE" id="PS51257">
    <property type="entry name" value="PROKAR_LIPOPROTEIN"/>
    <property type="match status" value="1"/>
</dbReference>
<accession>A0A850QPZ6</accession>
<dbReference type="EMBL" id="JABXOR010001006">
    <property type="protein sequence ID" value="NVP01697.1"/>
    <property type="molecule type" value="Genomic_DNA"/>
</dbReference>
<evidence type="ECO:0000313" key="2">
    <source>
        <dbReference type="EMBL" id="NVP01697.1"/>
    </source>
</evidence>
<feature type="signal peptide" evidence="1">
    <location>
        <begin position="1"/>
        <end position="22"/>
    </location>
</feature>
<reference evidence="2 3" key="1">
    <citation type="submission" date="2020-06" db="EMBL/GenBank/DDBJ databases">
        <title>Photobacterium damselae subsp. damselae comparative genomics.</title>
        <authorList>
            <person name="Osorio C.R."/>
        </authorList>
    </citation>
    <scope>NUCLEOTIDE SEQUENCE [LARGE SCALE GENOMIC DNA]</scope>
    <source>
        <strain evidence="2 3">TW250/03</strain>
    </source>
</reference>
<dbReference type="Proteomes" id="UP000533429">
    <property type="component" value="Unassembled WGS sequence"/>
</dbReference>
<proteinExistence type="predicted"/>
<keyword evidence="1" id="KW-0732">Signal</keyword>
<dbReference type="AlphaFoldDB" id="A0A850QPZ6"/>
<sequence>MKFNKTLIATSLLAALTLSGCGSDSNDSVTTKPTTPETENIAKGRFIDAQVQGLDFISGAEKGQTDSDGNYTIDPDASAVSFYLGGENGLLIGSVSSRSVTTPFEAAGTYERSINLARLLLTINDHNDNSTIIIPTEIKDNPSQEIKAALAQITLDDTSFEKSVNTLLTLLDSKKLVSAVDAEQHMQASLNPTKLKRGSEKVLSQWAKGSDQRFVERSTVLRIKNPKDEYRNAIHADRTLGEEVFTKTVGLSSMQFTLKKDEFLVHKGSNDTTFSDRFAAQYLTCVKENGEISVDSNNGDAPLCNGIPIEPDQNVDFFNEPSAFTYVITNPLAEQDADESMSWDEFADEQGVYGCMSQQNCSEEVLTQFAEFEVDDSDAEDGSSMQREMISGSYDPITGVYVQSRTKEKTTGIHTGRTTEYISFIYPINADGSDRYVDFKGTWTAKETRPDCTNVAVSKMVFNDKGLILTGNEFKPTPENKCNTITIQDTQLTPYSELAKMDFWWFGTNEAGVSLATLDQLNTTVRWNDKKLNEIKNNFKINRFSYIPAGKNWDLGLLVRDTLNNAGQKSATITIQKISN</sequence>
<evidence type="ECO:0000313" key="3">
    <source>
        <dbReference type="Proteomes" id="UP000533429"/>
    </source>
</evidence>
<gene>
    <name evidence="2" type="ORF">HWA77_15905</name>
</gene>
<organism evidence="2 3">
    <name type="scientific">Photobacterium damselae subsp. damselae</name>
    <name type="common">Listonella damsela</name>
    <dbReference type="NCBI Taxonomy" id="85581"/>
    <lineage>
        <taxon>Bacteria</taxon>
        <taxon>Pseudomonadati</taxon>
        <taxon>Pseudomonadota</taxon>
        <taxon>Gammaproteobacteria</taxon>
        <taxon>Vibrionales</taxon>
        <taxon>Vibrionaceae</taxon>
        <taxon>Photobacterium</taxon>
    </lineage>
</organism>
<evidence type="ECO:0000256" key="1">
    <source>
        <dbReference type="SAM" id="SignalP"/>
    </source>
</evidence>